<keyword evidence="1" id="KW-0812">Transmembrane</keyword>
<proteinExistence type="predicted"/>
<dbReference type="STRING" id="1173022.Cri9333_0924"/>
<reference evidence="3 4" key="1">
    <citation type="submission" date="2012-06" db="EMBL/GenBank/DDBJ databases">
        <title>Finished chromosome of genome of Crinalium epipsammum PCC 9333.</title>
        <authorList>
            <consortium name="US DOE Joint Genome Institute"/>
            <person name="Gugger M."/>
            <person name="Coursin T."/>
            <person name="Rippka R."/>
            <person name="Tandeau De Marsac N."/>
            <person name="Huntemann M."/>
            <person name="Wei C.-L."/>
            <person name="Han J."/>
            <person name="Detter J.C."/>
            <person name="Han C."/>
            <person name="Tapia R."/>
            <person name="Davenport K."/>
            <person name="Daligault H."/>
            <person name="Erkkila T."/>
            <person name="Gu W."/>
            <person name="Munk A.C.C."/>
            <person name="Teshima H."/>
            <person name="Xu Y."/>
            <person name="Chain P."/>
            <person name="Chen A."/>
            <person name="Krypides N."/>
            <person name="Mavromatis K."/>
            <person name="Markowitz V."/>
            <person name="Szeto E."/>
            <person name="Ivanova N."/>
            <person name="Mikhailova N."/>
            <person name="Ovchinnikova G."/>
            <person name="Pagani I."/>
            <person name="Pati A."/>
            <person name="Goodwin L."/>
            <person name="Peters L."/>
            <person name="Pitluck S."/>
            <person name="Woyke T."/>
            <person name="Kerfeld C."/>
        </authorList>
    </citation>
    <scope>NUCLEOTIDE SEQUENCE [LARGE SCALE GENOMIC DNA]</scope>
    <source>
        <strain evidence="3 4">PCC 9333</strain>
    </source>
</reference>
<evidence type="ECO:0000313" key="3">
    <source>
        <dbReference type="EMBL" id="AFZ11839.1"/>
    </source>
</evidence>
<accession>K9VWA0</accession>
<dbReference type="NCBIfam" id="NF047379">
    <property type="entry name" value="photo_II_Psb32"/>
    <property type="match status" value="1"/>
</dbReference>
<keyword evidence="1" id="KW-0472">Membrane</keyword>
<dbReference type="Pfam" id="PF04536">
    <property type="entry name" value="TPM_phosphatase"/>
    <property type="match status" value="1"/>
</dbReference>
<dbReference type="PATRIC" id="fig|1173022.3.peg.1003"/>
<dbReference type="eggNOG" id="COG1512">
    <property type="taxonomic scope" value="Bacteria"/>
</dbReference>
<dbReference type="OrthoDB" id="458740at2"/>
<dbReference type="PANTHER" id="PTHR30373:SF2">
    <property type="entry name" value="UPF0603 PROTEIN YGCG"/>
    <property type="match status" value="1"/>
</dbReference>
<evidence type="ECO:0000313" key="4">
    <source>
        <dbReference type="Proteomes" id="UP000010472"/>
    </source>
</evidence>
<dbReference type="Proteomes" id="UP000010472">
    <property type="component" value="Chromosome"/>
</dbReference>
<dbReference type="AlphaFoldDB" id="K9VWA0"/>
<dbReference type="KEGG" id="cep:Cri9333_0924"/>
<evidence type="ECO:0000259" key="2">
    <source>
        <dbReference type="Pfam" id="PF04536"/>
    </source>
</evidence>
<dbReference type="PANTHER" id="PTHR30373">
    <property type="entry name" value="UPF0603 PROTEIN YGCG"/>
    <property type="match status" value="1"/>
</dbReference>
<dbReference type="HOGENOM" id="CLU_065264_1_0_3"/>
<dbReference type="InterPro" id="IPR007621">
    <property type="entry name" value="TPM_dom"/>
</dbReference>
<dbReference type="Gene3D" id="3.10.310.50">
    <property type="match status" value="1"/>
</dbReference>
<feature type="transmembrane region" description="Helical" evidence="1">
    <location>
        <begin position="216"/>
        <end position="236"/>
    </location>
</feature>
<organism evidence="3 4">
    <name type="scientific">Crinalium epipsammum PCC 9333</name>
    <dbReference type="NCBI Taxonomy" id="1173022"/>
    <lineage>
        <taxon>Bacteria</taxon>
        <taxon>Bacillati</taxon>
        <taxon>Cyanobacteriota</taxon>
        <taxon>Cyanophyceae</taxon>
        <taxon>Gomontiellales</taxon>
        <taxon>Gomontiellaceae</taxon>
        <taxon>Crinalium</taxon>
    </lineage>
</organism>
<name>K9VWA0_9CYAN</name>
<gene>
    <name evidence="3" type="ORF">Cri9333_0924</name>
</gene>
<feature type="domain" description="TPM" evidence="2">
    <location>
        <begin position="55"/>
        <end position="180"/>
    </location>
</feature>
<keyword evidence="1" id="KW-1133">Transmembrane helix</keyword>
<sequence>MRIVDQYFTRHKYLQRLLLALGLMLLTTQLVILPANATGVYQIPNLTPSDAHSWVLDKADVLSRVVKGKINGALDKLASDTGNQVRMVTVYRIDYGETADGFADKLFDKWFPTPEAKAHQTLLLLDSLTNNTAIRTGEAVKSIMSDEIANSVASETVLVPLREGDKYNQALTDASDRLVAVLSGNPDPGAPVVQDNVQVGRTYKTAEETDTGNSTILVVVLLIAATVIPMATWWFYQSQS</sequence>
<evidence type="ECO:0000256" key="1">
    <source>
        <dbReference type="SAM" id="Phobius"/>
    </source>
</evidence>
<dbReference type="RefSeq" id="WP_015201961.1">
    <property type="nucleotide sequence ID" value="NC_019753.1"/>
</dbReference>
<protein>
    <recommendedName>
        <fullName evidence="2">TPM domain-containing protein</fullName>
    </recommendedName>
</protein>
<dbReference type="EMBL" id="CP003620">
    <property type="protein sequence ID" value="AFZ11839.1"/>
    <property type="molecule type" value="Genomic_DNA"/>
</dbReference>
<keyword evidence="4" id="KW-1185">Reference proteome</keyword>